<name>A0A9Q1KEH7_9CARY</name>
<proteinExistence type="predicted"/>
<dbReference type="AlphaFoldDB" id="A0A9Q1KEH7"/>
<organism evidence="2 3">
    <name type="scientific">Carnegiea gigantea</name>
    <dbReference type="NCBI Taxonomy" id="171969"/>
    <lineage>
        <taxon>Eukaryota</taxon>
        <taxon>Viridiplantae</taxon>
        <taxon>Streptophyta</taxon>
        <taxon>Embryophyta</taxon>
        <taxon>Tracheophyta</taxon>
        <taxon>Spermatophyta</taxon>
        <taxon>Magnoliopsida</taxon>
        <taxon>eudicotyledons</taxon>
        <taxon>Gunneridae</taxon>
        <taxon>Pentapetalae</taxon>
        <taxon>Caryophyllales</taxon>
        <taxon>Cactineae</taxon>
        <taxon>Cactaceae</taxon>
        <taxon>Cactoideae</taxon>
        <taxon>Echinocereeae</taxon>
        <taxon>Carnegiea</taxon>
    </lineage>
</organism>
<dbReference type="EMBL" id="JAKOGI010000168">
    <property type="protein sequence ID" value="KAJ8441378.1"/>
    <property type="molecule type" value="Genomic_DNA"/>
</dbReference>
<gene>
    <name evidence="2" type="ORF">Cgig2_009086</name>
</gene>
<sequence length="154" mass="17973">MVEYVIRHFKWDWSGVAFPPLPLPKDFQALWPSYELAVAEEAAEHFELPELPQVIFYAMLLSEAKGLGVLHGRVLRTLESALIELRWNTFESWVWLYSDRIFEVRFQTKAELEQSSGAGQQEEDSEVHPRTFSKHLFVVLLNYVIVLLIQWGHS</sequence>
<evidence type="ECO:0000313" key="3">
    <source>
        <dbReference type="Proteomes" id="UP001153076"/>
    </source>
</evidence>
<evidence type="ECO:0000313" key="2">
    <source>
        <dbReference type="EMBL" id="KAJ8441378.1"/>
    </source>
</evidence>
<keyword evidence="1" id="KW-0812">Transmembrane</keyword>
<reference evidence="2" key="1">
    <citation type="submission" date="2022-04" db="EMBL/GenBank/DDBJ databases">
        <title>Carnegiea gigantea Genome sequencing and assembly v2.</title>
        <authorList>
            <person name="Copetti D."/>
            <person name="Sanderson M.J."/>
            <person name="Burquez A."/>
            <person name="Wojciechowski M.F."/>
        </authorList>
    </citation>
    <scope>NUCLEOTIDE SEQUENCE</scope>
    <source>
        <strain evidence="2">SGP5-SGP5p</strain>
        <tissue evidence="2">Aerial part</tissue>
    </source>
</reference>
<feature type="transmembrane region" description="Helical" evidence="1">
    <location>
        <begin position="136"/>
        <end position="153"/>
    </location>
</feature>
<evidence type="ECO:0000256" key="1">
    <source>
        <dbReference type="SAM" id="Phobius"/>
    </source>
</evidence>
<accession>A0A9Q1KEH7</accession>
<dbReference type="Proteomes" id="UP001153076">
    <property type="component" value="Unassembled WGS sequence"/>
</dbReference>
<protein>
    <submittedName>
        <fullName evidence="2">Uncharacterized protein</fullName>
    </submittedName>
</protein>
<keyword evidence="3" id="KW-1185">Reference proteome</keyword>
<keyword evidence="1" id="KW-1133">Transmembrane helix</keyword>
<keyword evidence="1" id="KW-0472">Membrane</keyword>
<comment type="caution">
    <text evidence="2">The sequence shown here is derived from an EMBL/GenBank/DDBJ whole genome shotgun (WGS) entry which is preliminary data.</text>
</comment>